<accession>A0AAV7JBA7</accession>
<reference evidence="2 3" key="1">
    <citation type="journal article" date="2023" name="BMC Biol.">
        <title>The compact genome of the sponge Oopsacas minuta (Hexactinellida) is lacking key metazoan core genes.</title>
        <authorList>
            <person name="Santini S."/>
            <person name="Schenkelaars Q."/>
            <person name="Jourda C."/>
            <person name="Duchesne M."/>
            <person name="Belahbib H."/>
            <person name="Rocher C."/>
            <person name="Selva M."/>
            <person name="Riesgo A."/>
            <person name="Vervoort M."/>
            <person name="Leys S.P."/>
            <person name="Kodjabachian L."/>
            <person name="Le Bivic A."/>
            <person name="Borchiellini C."/>
            <person name="Claverie J.M."/>
            <person name="Renard E."/>
        </authorList>
    </citation>
    <scope>NUCLEOTIDE SEQUENCE [LARGE SCALE GENOMIC DNA]</scope>
    <source>
        <strain evidence="2">SPO-2</strain>
    </source>
</reference>
<dbReference type="InterPro" id="IPR037171">
    <property type="entry name" value="NagB/RpiA_transferase-like"/>
</dbReference>
<dbReference type="Gene3D" id="3.40.50.10320">
    <property type="entry name" value="LmbE-like"/>
    <property type="match status" value="1"/>
</dbReference>
<proteinExistence type="predicted"/>
<dbReference type="InterPro" id="IPR024078">
    <property type="entry name" value="LmbE-like_dom_sf"/>
</dbReference>
<gene>
    <name evidence="2" type="ORF">LOD99_13210</name>
</gene>
<evidence type="ECO:0000313" key="2">
    <source>
        <dbReference type="EMBL" id="KAI6645955.1"/>
    </source>
</evidence>
<dbReference type="AlphaFoldDB" id="A0AAV7JBA7"/>
<dbReference type="PANTHER" id="PTHR42892">
    <property type="entry name" value="GLUCOSAMINE-6-PHOSPHATE DEAMINASE-LIKE PROTEIN BT_0258-RELATED"/>
    <property type="match status" value="1"/>
</dbReference>
<dbReference type="PANTHER" id="PTHR42892:SF1">
    <property type="entry name" value="GLUCOSAMINE-6-PHOSPHATE ISOMERASE"/>
    <property type="match status" value="1"/>
</dbReference>
<keyword evidence="1" id="KW-0175">Coiled coil</keyword>
<feature type="coiled-coil region" evidence="1">
    <location>
        <begin position="158"/>
        <end position="189"/>
    </location>
</feature>
<organism evidence="2 3">
    <name type="scientific">Oopsacas minuta</name>
    <dbReference type="NCBI Taxonomy" id="111878"/>
    <lineage>
        <taxon>Eukaryota</taxon>
        <taxon>Metazoa</taxon>
        <taxon>Porifera</taxon>
        <taxon>Hexactinellida</taxon>
        <taxon>Hexasterophora</taxon>
        <taxon>Lyssacinosida</taxon>
        <taxon>Leucopsacidae</taxon>
        <taxon>Oopsacas</taxon>
    </lineage>
</organism>
<dbReference type="Gene3D" id="3.40.50.1360">
    <property type="match status" value="1"/>
</dbReference>
<comment type="caution">
    <text evidence="2">The sequence shown here is derived from an EMBL/GenBank/DDBJ whole genome shotgun (WGS) entry which is preliminary data.</text>
</comment>
<dbReference type="SUPFAM" id="SSF102588">
    <property type="entry name" value="LmbE-like"/>
    <property type="match status" value="1"/>
</dbReference>
<sequence>MEISESNLYSVEKVNLEESGLQAKYPSEPVMIFESTNPLDLGQMSALAFIEWVIENPKGVISLPTGKTPEFMIRWLSHYKRYGYPGHDSKLCAFPNTSELTFVQMDDFFPESHNSFYRYIKQFYQPLLEIPDERIMTIPTEEYSHLFASSQESFLSLREKSADTLTALQQQLKSALEEMDDKCHQYEERIKSLGGIGCAFYGIGPDGHIAFNMQDCKCNVTHITELNYPSAATAACDLGGIQNARNKLAWTIGTDTISYALKTNPKSRAFLCAAGQKKADVIAHTLSSHVSSHYPASCLHGLPGARYYLTHSAATQIESRKAVRLLAYEKGMLPDSVIDEIVCHIALQHHTEILNITSEQLNSTLSGSALLKRIANPLTTVLTSVHNRILSKLSLPPSGKVIEENGPHHDDIMLSHGTLLKEMRNMDNTYHVSYGTSGFTAVSNEYLFSLLETVDMKFIEESADRIFAESKYPLMDVFKQAFINKQADEMARIEKELMLFSLKKVYNLTSIKEVFEQLQIVSDYLHAAPPGAKDNEEVQLFKGTIRELEAERMWHLRGVPLEHIQHMRLSFYKGDLFNPQPSETDILAFGDHIDNIRPDILTVTFDPEGSGPDTHFKNLQAFTEGIRMYSERWLEEGYNPTIWCYRNVWFKFTAAETSLIMPTTRSDMLENHEIFMKCFSSQARAEFPDPDHDGPFTEKCIILQEQQLQDIKTLLGASVIEEHTSVKFRNASGLVYIQQHSLEEYLATVGATIKTRIVQ</sequence>
<dbReference type="InterPro" id="IPR052960">
    <property type="entry name" value="GlcN6P_deaminase-like"/>
</dbReference>
<protein>
    <submittedName>
        <fullName evidence="2">Glucosamine-6-phosphate deaminase</fullName>
    </submittedName>
</protein>
<name>A0AAV7JBA7_9METZ</name>
<keyword evidence="3" id="KW-1185">Reference proteome</keyword>
<evidence type="ECO:0000313" key="3">
    <source>
        <dbReference type="Proteomes" id="UP001165289"/>
    </source>
</evidence>
<evidence type="ECO:0000256" key="1">
    <source>
        <dbReference type="SAM" id="Coils"/>
    </source>
</evidence>
<dbReference type="SUPFAM" id="SSF100950">
    <property type="entry name" value="NagB/RpiA/CoA transferase-like"/>
    <property type="match status" value="1"/>
</dbReference>
<dbReference type="EMBL" id="JAKMXF010000365">
    <property type="protein sequence ID" value="KAI6645955.1"/>
    <property type="molecule type" value="Genomic_DNA"/>
</dbReference>
<dbReference type="Proteomes" id="UP001165289">
    <property type="component" value="Unassembled WGS sequence"/>
</dbReference>